<evidence type="ECO:0000256" key="5">
    <source>
        <dbReference type="ARBA" id="ARBA00022490"/>
    </source>
</evidence>
<dbReference type="OrthoDB" id="9979678at2759"/>
<gene>
    <name evidence="10" type="ORF">WICMUC_005253</name>
</gene>
<comment type="subunit">
    <text evidence="9">Heterodimer of an alpha and a beta subunit.</text>
</comment>
<dbReference type="InterPro" id="IPR037282">
    <property type="entry name" value="CapZ_alpha/beta"/>
</dbReference>
<dbReference type="AlphaFoldDB" id="A0A9P8P8S8"/>
<evidence type="ECO:0000256" key="3">
    <source>
        <dbReference type="ARBA" id="ARBA00021859"/>
    </source>
</evidence>
<dbReference type="InterPro" id="IPR001698">
    <property type="entry name" value="CAPZB"/>
</dbReference>
<dbReference type="PANTHER" id="PTHR10619:SF0">
    <property type="entry name" value="F-ACTIN-CAPPING PROTEIN SUBUNIT BETA ISOFORMS 1 AND 2"/>
    <property type="match status" value="1"/>
</dbReference>
<evidence type="ECO:0000256" key="9">
    <source>
        <dbReference type="RuleBase" id="RU365078"/>
    </source>
</evidence>
<dbReference type="Pfam" id="PF01115">
    <property type="entry name" value="F_actin_cap_B"/>
    <property type="match status" value="1"/>
</dbReference>
<reference evidence="10" key="1">
    <citation type="journal article" date="2021" name="Open Biol.">
        <title>Shared evolutionary footprints suggest mitochondrial oxidative damage underlies multiple complex I losses in fungi.</title>
        <authorList>
            <person name="Schikora-Tamarit M.A."/>
            <person name="Marcet-Houben M."/>
            <person name="Nosek J."/>
            <person name="Gabaldon T."/>
        </authorList>
    </citation>
    <scope>NUCLEOTIDE SEQUENCE</scope>
    <source>
        <strain evidence="10">CBS6341</strain>
    </source>
</reference>
<comment type="function">
    <text evidence="8 9">F-actin-capping proteins bind in a Ca(2+)-independent manner to the fast growing ends of actin filaments (barbed end) thereby blocking the exchange of subunits at these ends. Unlike other capping proteins (such as gelsolin and severin), these proteins do not sever actin filaments.</text>
</comment>
<dbReference type="GO" id="GO:0030036">
    <property type="term" value="P:actin cytoskeleton organization"/>
    <property type="evidence" value="ECO:0007669"/>
    <property type="project" value="InterPro"/>
</dbReference>
<dbReference type="GO" id="GO:0008290">
    <property type="term" value="C:F-actin capping protein complex"/>
    <property type="evidence" value="ECO:0007669"/>
    <property type="project" value="UniProtKB-UniRule"/>
</dbReference>
<evidence type="ECO:0000256" key="1">
    <source>
        <dbReference type="ARBA" id="ARBA00004245"/>
    </source>
</evidence>
<reference evidence="10" key="2">
    <citation type="submission" date="2021-01" db="EMBL/GenBank/DDBJ databases">
        <authorList>
            <person name="Schikora-Tamarit M.A."/>
        </authorList>
    </citation>
    <scope>NUCLEOTIDE SEQUENCE</scope>
    <source>
        <strain evidence="10">CBS6341</strain>
    </source>
</reference>
<dbReference type="FunFam" id="1.20.58.570:FF:000001">
    <property type="entry name" value="F-actin-capping protein subunit beta"/>
    <property type="match status" value="1"/>
</dbReference>
<dbReference type="GO" id="GO:0000902">
    <property type="term" value="P:cell morphogenesis"/>
    <property type="evidence" value="ECO:0007669"/>
    <property type="project" value="TreeGrafter"/>
</dbReference>
<sequence>MSENSYDAALDLLRRLNPSHVSQNLLNLTKLNPEISEDLLSSVDIPLGTATDPQSNRKFLTCDYNRDLDSFRSPWSNEYFPKLDDDESYKPTGKIRELEIKLNNAFDNYRDLYYEGGVSSVYVWNDEESGDIDDGFSGVVLIKKTNDGNEWDSIHVIEVIKETASTFEYKITSTIILSLQDDKELNLNGNLIRQNSKTLRYENELSHIVNIGSFIEDIESNLRNLLQQVYFDKNKDIVSELRSVVDLDQVQQDKLKHKEVIDALN</sequence>
<comment type="subcellular location">
    <subcellularLocation>
        <location evidence="1 9">Cytoplasm</location>
        <location evidence="1 9">Cytoskeleton</location>
    </subcellularLocation>
</comment>
<keyword evidence="5 9" id="KW-0963">Cytoplasm</keyword>
<proteinExistence type="inferred from homology"/>
<keyword evidence="11" id="KW-1185">Reference proteome</keyword>
<comment type="caution">
    <text evidence="10">The sequence shown here is derived from an EMBL/GenBank/DDBJ whole genome shotgun (WGS) entry which is preliminary data.</text>
</comment>
<evidence type="ECO:0000313" key="11">
    <source>
        <dbReference type="Proteomes" id="UP000769528"/>
    </source>
</evidence>
<keyword evidence="4 9" id="KW-0117">Actin capping</keyword>
<dbReference type="PANTHER" id="PTHR10619">
    <property type="entry name" value="F-ACTIN-CAPPING PROTEIN SUBUNIT BETA"/>
    <property type="match status" value="1"/>
</dbReference>
<evidence type="ECO:0000256" key="2">
    <source>
        <dbReference type="ARBA" id="ARBA00006039"/>
    </source>
</evidence>
<dbReference type="EMBL" id="JAEUBF010001377">
    <property type="protein sequence ID" value="KAH3667853.1"/>
    <property type="molecule type" value="Genomic_DNA"/>
</dbReference>
<evidence type="ECO:0000256" key="6">
    <source>
        <dbReference type="ARBA" id="ARBA00023203"/>
    </source>
</evidence>
<dbReference type="InterPro" id="IPR042276">
    <property type="entry name" value="CapZ_alpha/beta_2"/>
</dbReference>
<dbReference type="Gene3D" id="1.20.58.570">
    <property type="match status" value="1"/>
</dbReference>
<keyword evidence="7 9" id="KW-0206">Cytoskeleton</keyword>
<protein>
    <recommendedName>
        <fullName evidence="3 9">F-actin-capping protein subunit beta</fullName>
    </recommendedName>
</protein>
<dbReference type="PROSITE" id="PS00231">
    <property type="entry name" value="F_ACTIN_CAPPING_BETA"/>
    <property type="match status" value="1"/>
</dbReference>
<dbReference type="InterPro" id="IPR043175">
    <property type="entry name" value="CAPZB_N"/>
</dbReference>
<name>A0A9P8P8S8_9ASCO</name>
<dbReference type="PRINTS" id="PR00192">
    <property type="entry name" value="FACTINCAPB"/>
</dbReference>
<dbReference type="SUPFAM" id="SSF90096">
    <property type="entry name" value="Subunits of heterodimeric actin filament capping protein Capz"/>
    <property type="match status" value="1"/>
</dbReference>
<dbReference type="GO" id="GO:0030479">
    <property type="term" value="C:actin cortical patch"/>
    <property type="evidence" value="ECO:0007669"/>
    <property type="project" value="TreeGrafter"/>
</dbReference>
<accession>A0A9P8P8S8</accession>
<keyword evidence="6 9" id="KW-0009">Actin-binding</keyword>
<evidence type="ECO:0000256" key="4">
    <source>
        <dbReference type="ARBA" id="ARBA00022467"/>
    </source>
</evidence>
<organism evidence="10 11">
    <name type="scientific">Wickerhamomyces mucosus</name>
    <dbReference type="NCBI Taxonomy" id="1378264"/>
    <lineage>
        <taxon>Eukaryota</taxon>
        <taxon>Fungi</taxon>
        <taxon>Dikarya</taxon>
        <taxon>Ascomycota</taxon>
        <taxon>Saccharomycotina</taxon>
        <taxon>Saccharomycetes</taxon>
        <taxon>Phaffomycetales</taxon>
        <taxon>Wickerhamomycetaceae</taxon>
        <taxon>Wickerhamomyces</taxon>
    </lineage>
</organism>
<comment type="similarity">
    <text evidence="2 9">Belongs to the F-actin-capping protein beta subunit family.</text>
</comment>
<dbReference type="GO" id="GO:0051015">
    <property type="term" value="F:actin filament binding"/>
    <property type="evidence" value="ECO:0007669"/>
    <property type="project" value="TreeGrafter"/>
</dbReference>
<evidence type="ECO:0000313" key="10">
    <source>
        <dbReference type="EMBL" id="KAH3667853.1"/>
    </source>
</evidence>
<evidence type="ECO:0000256" key="7">
    <source>
        <dbReference type="ARBA" id="ARBA00023212"/>
    </source>
</evidence>
<dbReference type="Proteomes" id="UP000769528">
    <property type="component" value="Unassembled WGS sequence"/>
</dbReference>
<dbReference type="GO" id="GO:0051016">
    <property type="term" value="P:barbed-end actin filament capping"/>
    <property type="evidence" value="ECO:0007669"/>
    <property type="project" value="UniProtKB-UniRule"/>
</dbReference>
<dbReference type="Gene3D" id="3.90.1150.210">
    <property type="entry name" value="F-actin capping protein, beta subunit"/>
    <property type="match status" value="1"/>
</dbReference>
<evidence type="ECO:0000256" key="8">
    <source>
        <dbReference type="ARBA" id="ARBA00025389"/>
    </source>
</evidence>
<dbReference type="InterPro" id="IPR019771">
    <property type="entry name" value="F-actin_capping_bsu_CS"/>
</dbReference>